<protein>
    <submittedName>
        <fullName evidence="1">Uncharacterized protein</fullName>
    </submittedName>
</protein>
<dbReference type="Proteomes" id="UP000609879">
    <property type="component" value="Unassembled WGS sequence"/>
</dbReference>
<keyword evidence="2" id="KW-1185">Reference proteome</keyword>
<evidence type="ECO:0000313" key="2">
    <source>
        <dbReference type="Proteomes" id="UP000609879"/>
    </source>
</evidence>
<evidence type="ECO:0000313" key="1">
    <source>
        <dbReference type="EMBL" id="GID80136.1"/>
    </source>
</evidence>
<dbReference type="RefSeq" id="WP_203777154.1">
    <property type="nucleotide sequence ID" value="NZ_BAAABO010000024.1"/>
</dbReference>
<sequence>MRIDPTFRRSVYQVAEQRYDPLGEWLTTDLGTFFLVSWRPWTRWRWPTTWSPDAIYACAALASDARA</sequence>
<reference evidence="1 2" key="1">
    <citation type="submission" date="2021-01" db="EMBL/GenBank/DDBJ databases">
        <title>Whole genome shotgun sequence of Actinoplanes deccanensis NBRC 13994.</title>
        <authorList>
            <person name="Komaki H."/>
            <person name="Tamura T."/>
        </authorList>
    </citation>
    <scope>NUCLEOTIDE SEQUENCE [LARGE SCALE GENOMIC DNA]</scope>
    <source>
        <strain evidence="1 2">NBRC 13994</strain>
    </source>
</reference>
<comment type="caution">
    <text evidence="1">The sequence shown here is derived from an EMBL/GenBank/DDBJ whole genome shotgun (WGS) entry which is preliminary data.</text>
</comment>
<dbReference type="EMBL" id="BOMI01000186">
    <property type="protein sequence ID" value="GID80136.1"/>
    <property type="molecule type" value="Genomic_DNA"/>
</dbReference>
<name>A0ABQ3YJG2_9ACTN</name>
<gene>
    <name evidence="1" type="ORF">Ade02nite_87770</name>
</gene>
<accession>A0ABQ3YJG2</accession>
<organism evidence="1 2">
    <name type="scientific">Paractinoplanes deccanensis</name>
    <dbReference type="NCBI Taxonomy" id="113561"/>
    <lineage>
        <taxon>Bacteria</taxon>
        <taxon>Bacillati</taxon>
        <taxon>Actinomycetota</taxon>
        <taxon>Actinomycetes</taxon>
        <taxon>Micromonosporales</taxon>
        <taxon>Micromonosporaceae</taxon>
        <taxon>Paractinoplanes</taxon>
    </lineage>
</organism>
<proteinExistence type="predicted"/>